<gene>
    <name evidence="1" type="ORF">JKP88DRAFT_287884</name>
</gene>
<keyword evidence="2" id="KW-1185">Reference proteome</keyword>
<protein>
    <submittedName>
        <fullName evidence="1">Uncharacterized protein</fullName>
    </submittedName>
</protein>
<organism evidence="1 2">
    <name type="scientific">Tribonema minus</name>
    <dbReference type="NCBI Taxonomy" id="303371"/>
    <lineage>
        <taxon>Eukaryota</taxon>
        <taxon>Sar</taxon>
        <taxon>Stramenopiles</taxon>
        <taxon>Ochrophyta</taxon>
        <taxon>PX clade</taxon>
        <taxon>Xanthophyceae</taxon>
        <taxon>Tribonematales</taxon>
        <taxon>Tribonemataceae</taxon>
        <taxon>Tribonema</taxon>
    </lineage>
</organism>
<proteinExistence type="predicted"/>
<reference evidence="1" key="1">
    <citation type="submission" date="2021-02" db="EMBL/GenBank/DDBJ databases">
        <title>First Annotated Genome of the Yellow-green Alga Tribonema minus.</title>
        <authorList>
            <person name="Mahan K.M."/>
        </authorList>
    </citation>
    <scope>NUCLEOTIDE SEQUENCE</scope>
    <source>
        <strain evidence="1">UTEX B ZZ1240</strain>
    </source>
</reference>
<evidence type="ECO:0000313" key="2">
    <source>
        <dbReference type="Proteomes" id="UP000664859"/>
    </source>
</evidence>
<sequence length="75" mass="8485">MSAAEGAEIDRYIDEAIAAGKGWTDEERKAYLAGIDDETHPFFADVDKVDPVMLEAFRQLTYEDETDESLAEHFK</sequence>
<accession>A0A835Z695</accession>
<name>A0A835Z695_9STRA</name>
<dbReference type="EMBL" id="JAFCMP010000082">
    <property type="protein sequence ID" value="KAG5187785.1"/>
    <property type="molecule type" value="Genomic_DNA"/>
</dbReference>
<comment type="caution">
    <text evidence="1">The sequence shown here is derived from an EMBL/GenBank/DDBJ whole genome shotgun (WGS) entry which is preliminary data.</text>
</comment>
<dbReference type="Proteomes" id="UP000664859">
    <property type="component" value="Unassembled WGS sequence"/>
</dbReference>
<dbReference type="OrthoDB" id="190690at2759"/>
<evidence type="ECO:0000313" key="1">
    <source>
        <dbReference type="EMBL" id="KAG5187785.1"/>
    </source>
</evidence>
<dbReference type="AlphaFoldDB" id="A0A835Z695"/>